<dbReference type="GO" id="GO:0005525">
    <property type="term" value="F:GTP binding"/>
    <property type="evidence" value="ECO:0007669"/>
    <property type="project" value="UniProtKB-KW"/>
</dbReference>
<accession>A0A4U5VXP0</accession>
<keyword evidence="2" id="KW-0547">Nucleotide-binding</keyword>
<dbReference type="SUPFAM" id="SSF52540">
    <property type="entry name" value="P-loop containing nucleoside triphosphate hydrolases"/>
    <property type="match status" value="3"/>
</dbReference>
<dbReference type="InterPro" id="IPR045058">
    <property type="entry name" value="GIMA/IAN/Toc"/>
</dbReference>
<feature type="domain" description="AIG1-type G" evidence="5">
    <location>
        <begin position="481"/>
        <end position="665"/>
    </location>
</feature>
<reference evidence="6 7" key="1">
    <citation type="submission" date="2019-01" db="EMBL/GenBank/DDBJ databases">
        <title>Genome Assembly of Collichthys lucidus.</title>
        <authorList>
            <person name="Cai M."/>
            <person name="Xiao S."/>
        </authorList>
    </citation>
    <scope>NUCLEOTIDE SEQUENCE [LARGE SCALE GENOMIC DNA]</scope>
    <source>
        <strain evidence="6">JT15FE1705JMU</strain>
        <tissue evidence="6">Muscle</tissue>
    </source>
</reference>
<proteinExistence type="inferred from homology"/>
<dbReference type="Gene3D" id="3.40.50.300">
    <property type="entry name" value="P-loop containing nucleotide triphosphate hydrolases"/>
    <property type="match status" value="3"/>
</dbReference>
<dbReference type="PANTHER" id="PTHR10903">
    <property type="entry name" value="GTPASE, IMAP FAMILY MEMBER-RELATED"/>
    <property type="match status" value="1"/>
</dbReference>
<dbReference type="STRING" id="240159.A0A4U5VXP0"/>
<name>A0A4U5VXP0_COLLU</name>
<dbReference type="Proteomes" id="UP000298787">
    <property type="component" value="Chromosome 23"/>
</dbReference>
<evidence type="ECO:0000256" key="2">
    <source>
        <dbReference type="ARBA" id="ARBA00022741"/>
    </source>
</evidence>
<dbReference type="AlphaFoldDB" id="A0A4U5VXP0"/>
<sequence length="926" mass="104908">MANGELSTWNPWCTSSQLKIVLLGGRNSGKSSLGNLILGKEEFVTKERTTCSRRLGVVAGRWLTVVDTPGWWCDFSAQDTSELVKREIVSSVSLCSPRPHVFLITIKATSAFSEKRRRAVEEHVALLGERVWSHCVLVFISADGSKHKETGELIRAGGEALCWLIEKCSQRCHTVILSDDAGGTKLLEEIQKLVVENGNRVFKMQGNISQAAAEERRRVEERARQRFMRMKKHRSLMRERLRAITNIQIVLVGAKGSGKTSTLNTILSIESRQPMRRTAQCLVGSGVVFGRQLTVVDTPGWWMNYFCDESPVFDRREIAFSSSLCPPGPHVFLLVIRVDRAFTDTYRRAVQEHLQLISEHIWNRVIVLFSFGDWLGGTATEQCIESEGEALRWILERCGNRYHVLNNTTNGDGFQVRELIGKIEEMLAGSEGGHHYEIERKLMEQMEEKIRREKERAKERLMKKEKQRQMARSQLEKFNPLPELRLVLVGGRKTGKSSCGNTILRRESFCTETQTTCCSEKQANISGKTVTVLDTPGCFPVTSDLLVPSCALLLVVNVSSSFKDTHREAIEKQLEAGGGQMWSRAMILFSYGDWLGDTSIEHRIESEGRPLQRLVEKCGNRYHVLDNKHWGNGAQVYELVELIEEMLVGERLAFLHRGDHMWTSVSTLHAVKLCKRDLDEPNSCRHQLPHHLTESANSTAQISLSCSDNGAQIVALPAERSGRWTGPSILDKHSFMSCLASMLSGKQGLRWTLNVPAWLPDDDLHLRLNGESQVHLFSSRRPKKLLVLPQTELRMLADENVICVNSLCHPALREKTLRRLGEAGGLQALIDQWDHSSLEELEAFIDFYFEMVWEQTMGSFQPAEPDCPTAEQDAVVEEARPEEVLSSIDRKLSKLELLEEIRRDMAELRTSLDQSWKAIQELREKK</sequence>
<gene>
    <name evidence="6" type="ORF">D9C73_025523</name>
</gene>
<keyword evidence="7" id="KW-1185">Reference proteome</keyword>
<evidence type="ECO:0000259" key="5">
    <source>
        <dbReference type="PROSITE" id="PS51720"/>
    </source>
</evidence>
<dbReference type="Pfam" id="PF04548">
    <property type="entry name" value="AIG1"/>
    <property type="match status" value="3"/>
</dbReference>
<evidence type="ECO:0000256" key="3">
    <source>
        <dbReference type="ARBA" id="ARBA00023134"/>
    </source>
</evidence>
<evidence type="ECO:0000256" key="1">
    <source>
        <dbReference type="ARBA" id="ARBA00008535"/>
    </source>
</evidence>
<comment type="similarity">
    <text evidence="1">Belongs to the TRAFAC class TrmE-Era-EngA-EngB-Septin-like GTPase superfamily. AIG1/Toc34/Toc159-like paraseptin GTPase family. IAN subfamily.</text>
</comment>
<evidence type="ECO:0000256" key="4">
    <source>
        <dbReference type="SAM" id="Coils"/>
    </source>
</evidence>
<organism evidence="6 7">
    <name type="scientific">Collichthys lucidus</name>
    <name type="common">Big head croaker</name>
    <name type="synonym">Sciaena lucida</name>
    <dbReference type="NCBI Taxonomy" id="240159"/>
    <lineage>
        <taxon>Eukaryota</taxon>
        <taxon>Metazoa</taxon>
        <taxon>Chordata</taxon>
        <taxon>Craniata</taxon>
        <taxon>Vertebrata</taxon>
        <taxon>Euteleostomi</taxon>
        <taxon>Actinopterygii</taxon>
        <taxon>Neopterygii</taxon>
        <taxon>Teleostei</taxon>
        <taxon>Neoteleostei</taxon>
        <taxon>Acanthomorphata</taxon>
        <taxon>Eupercaria</taxon>
        <taxon>Sciaenidae</taxon>
        <taxon>Collichthys</taxon>
    </lineage>
</organism>
<feature type="domain" description="AIG1-type G" evidence="5">
    <location>
        <begin position="244"/>
        <end position="445"/>
    </location>
</feature>
<dbReference type="EMBL" id="CM014100">
    <property type="protein sequence ID" value="TKS92275.1"/>
    <property type="molecule type" value="Genomic_DNA"/>
</dbReference>
<evidence type="ECO:0000313" key="6">
    <source>
        <dbReference type="EMBL" id="TKS92275.1"/>
    </source>
</evidence>
<dbReference type="PANTHER" id="PTHR10903:SF179">
    <property type="entry name" value="GTPASE IMAP FAMILY MEMBER 8"/>
    <property type="match status" value="1"/>
</dbReference>
<dbReference type="InterPro" id="IPR027417">
    <property type="entry name" value="P-loop_NTPase"/>
</dbReference>
<evidence type="ECO:0000313" key="7">
    <source>
        <dbReference type="Proteomes" id="UP000298787"/>
    </source>
</evidence>
<feature type="domain" description="AIG1-type G" evidence="5">
    <location>
        <begin position="15"/>
        <end position="222"/>
    </location>
</feature>
<keyword evidence="4" id="KW-0175">Coiled coil</keyword>
<dbReference type="InterPro" id="IPR006703">
    <property type="entry name" value="G_AIG1"/>
</dbReference>
<dbReference type="FunFam" id="3.40.50.300:FF:001809">
    <property type="entry name" value="Si:ch1073-365p7.2"/>
    <property type="match status" value="2"/>
</dbReference>
<feature type="coiled-coil region" evidence="4">
    <location>
        <begin position="436"/>
        <end position="474"/>
    </location>
</feature>
<protein>
    <submittedName>
        <fullName evidence="6">GTPase IMAP family member 8</fullName>
    </submittedName>
</protein>
<keyword evidence="3" id="KW-0342">GTP-binding</keyword>
<dbReference type="PROSITE" id="PS51720">
    <property type="entry name" value="G_AIG1"/>
    <property type="match status" value="3"/>
</dbReference>